<dbReference type="EMBL" id="AHIE01000056">
    <property type="protein sequence ID" value="EHT97621.1"/>
    <property type="molecule type" value="Genomic_DNA"/>
</dbReference>
<evidence type="ECO:0000313" key="2">
    <source>
        <dbReference type="Proteomes" id="UP000005050"/>
    </source>
</evidence>
<organism evidence="1 2">
    <name type="scientific">Pantoea stewartii subsp. stewartii DC283</name>
    <dbReference type="NCBI Taxonomy" id="660596"/>
    <lineage>
        <taxon>Bacteria</taxon>
        <taxon>Pseudomonadati</taxon>
        <taxon>Pseudomonadota</taxon>
        <taxon>Gammaproteobacteria</taxon>
        <taxon>Enterobacterales</taxon>
        <taxon>Erwiniaceae</taxon>
        <taxon>Pantoea</taxon>
    </lineage>
</organism>
<accession>H3RLX2</accession>
<dbReference type="PATRIC" id="fig|660596.6.peg.5469"/>
<protein>
    <submittedName>
        <fullName evidence="1">NTP-binding protein</fullName>
    </submittedName>
</protein>
<proteinExistence type="predicted"/>
<evidence type="ECO:0000313" key="1">
    <source>
        <dbReference type="EMBL" id="EHT97621.1"/>
    </source>
</evidence>
<reference evidence="1 2" key="1">
    <citation type="journal article" date="2012" name="Mol. Microbiol.">
        <title>The genetic and structural basis of two distinct terminal side branch residues in stewartan and amylovoran exopolysaccharides and their potential role in host adaptation.</title>
        <authorList>
            <person name="Wang X."/>
            <person name="Yang F."/>
            <person name="von Bodman S.B."/>
        </authorList>
    </citation>
    <scope>NUCLEOTIDE SEQUENCE [LARGE SCALE GENOMIC DNA]</scope>
    <source>
        <strain evidence="1 2">DC283</strain>
    </source>
</reference>
<dbReference type="Proteomes" id="UP000005050">
    <property type="component" value="Unassembled WGS sequence"/>
</dbReference>
<gene>
    <name evidence="1" type="ORF">CKS_5291</name>
</gene>
<sequence length="94" mass="10391">MLPVWEANDDCCSLLASFAASLPLRRPSPIATLDMARYLLTRSEGTIGELAHLLMAAAIVAVESGEEAINHRTLSMAVYTGPSERRRQFERELM</sequence>
<name>H3RLX2_PANSE</name>
<dbReference type="AlphaFoldDB" id="H3RLX2"/>
<comment type="caution">
    <text evidence="1">The sequence shown here is derived from an EMBL/GenBank/DDBJ whole genome shotgun (WGS) entry which is preliminary data.</text>
</comment>